<comment type="caution">
    <text evidence="2">The sequence shown here is derived from an EMBL/GenBank/DDBJ whole genome shotgun (WGS) entry which is preliminary data.</text>
</comment>
<sequence>MTRFAGSGARGRWRRSGRLARAAASVVVLAVLAAGGWLVYLTLRPDLSCGPGVRRAAEGAECFGVSDGRHSFARDLDAISARIAAQNARAVRFPYVSIALMLPMSPPESFERRKILEQVQGAYLAQYAANEKDNDKNPRIRLLLASPGRDHAHWRAVADDLARRAASAENLRVVIGFDVSTAVTREAIRHLTVERRIPVVAGPVTAENIGPHPGFARIVPTTRDQADALAHFDQDTDPRTALVVEDKRTDDDYITSLRGAFRRLARGAPRAPEIYESPRNVNDDGNTSTVFGQMVNSICGSRAKTLYFAGRPVQLRQFLNELGHRPCAEKTYRVVTGSGASTIIADRKLDWPALTRGVTLQYAAPAHPDAWSGPGRPATGGSPAAFQALTRLAREAERPPAGPVGPIVLTDSRTIITYDATTTAIQAVRANATQAQPVAPLDQIRNAWLRVRGPNKVVGVSGWICLDNQGNPYDKAVAVVQLRPATRDLGFVGLAWPRGAPPESDCTAPTDDGT</sequence>
<reference evidence="2" key="1">
    <citation type="submission" date="2022-08" db="EMBL/GenBank/DDBJ databases">
        <authorList>
            <person name="Somphong A."/>
            <person name="Phongsopitanun W."/>
        </authorList>
    </citation>
    <scope>NUCLEOTIDE SEQUENCE</scope>
    <source>
        <strain evidence="2">LP05-1</strain>
    </source>
</reference>
<dbReference type="InterPro" id="IPR028082">
    <property type="entry name" value="Peripla_BP_I"/>
</dbReference>
<accession>A0ABT2CDT4</accession>
<protein>
    <submittedName>
        <fullName evidence="2">ABC transporter substrate-binding protein</fullName>
    </submittedName>
</protein>
<organism evidence="2 3">
    <name type="scientific">Streptomyces pyxinae</name>
    <dbReference type="NCBI Taxonomy" id="2970734"/>
    <lineage>
        <taxon>Bacteria</taxon>
        <taxon>Bacillati</taxon>
        <taxon>Actinomycetota</taxon>
        <taxon>Actinomycetes</taxon>
        <taxon>Kitasatosporales</taxon>
        <taxon>Streptomycetaceae</taxon>
        <taxon>Streptomyces</taxon>
    </lineage>
</organism>
<keyword evidence="1" id="KW-0812">Transmembrane</keyword>
<dbReference type="CDD" id="cd06268">
    <property type="entry name" value="PBP1_ABC_transporter_LIVBP-like"/>
    <property type="match status" value="1"/>
</dbReference>
<dbReference type="RefSeq" id="WP_258786367.1">
    <property type="nucleotide sequence ID" value="NZ_JANUGQ010000004.1"/>
</dbReference>
<evidence type="ECO:0000313" key="2">
    <source>
        <dbReference type="EMBL" id="MCS0635543.1"/>
    </source>
</evidence>
<dbReference type="SUPFAM" id="SSF53822">
    <property type="entry name" value="Periplasmic binding protein-like I"/>
    <property type="match status" value="1"/>
</dbReference>
<dbReference type="Gene3D" id="3.40.50.2300">
    <property type="match status" value="2"/>
</dbReference>
<keyword evidence="3" id="KW-1185">Reference proteome</keyword>
<evidence type="ECO:0000256" key="1">
    <source>
        <dbReference type="SAM" id="Phobius"/>
    </source>
</evidence>
<dbReference type="Proteomes" id="UP001431313">
    <property type="component" value="Unassembled WGS sequence"/>
</dbReference>
<gene>
    <name evidence="2" type="ORF">NX801_07695</name>
</gene>
<name>A0ABT2CDT4_9ACTN</name>
<proteinExistence type="predicted"/>
<keyword evidence="1" id="KW-1133">Transmembrane helix</keyword>
<keyword evidence="1" id="KW-0472">Membrane</keyword>
<dbReference type="EMBL" id="JANUGQ010000004">
    <property type="protein sequence ID" value="MCS0635543.1"/>
    <property type="molecule type" value="Genomic_DNA"/>
</dbReference>
<feature type="transmembrane region" description="Helical" evidence="1">
    <location>
        <begin position="20"/>
        <end position="40"/>
    </location>
</feature>
<evidence type="ECO:0000313" key="3">
    <source>
        <dbReference type="Proteomes" id="UP001431313"/>
    </source>
</evidence>